<comment type="similarity">
    <text evidence="3">Belongs to the UbiH/COQ6 family.</text>
</comment>
<dbReference type="InterPro" id="IPR002938">
    <property type="entry name" value="FAD-bd"/>
</dbReference>
<dbReference type="EMBL" id="AP018045">
    <property type="protein sequence ID" value="BAX54132.1"/>
    <property type="molecule type" value="Genomic_DNA"/>
</dbReference>
<dbReference type="UniPathway" id="UPA00232"/>
<name>A0A1V1V5N1_PHODP</name>
<evidence type="ECO:0000313" key="10">
    <source>
        <dbReference type="EMBL" id="BAX54132.1"/>
    </source>
</evidence>
<dbReference type="InterPro" id="IPR051205">
    <property type="entry name" value="UbiH/COQ6_monooxygenase"/>
</dbReference>
<dbReference type="AlphaFoldDB" id="A0A1V1V5N1"/>
<evidence type="ECO:0000256" key="8">
    <source>
        <dbReference type="ARBA" id="ARBA00065734"/>
    </source>
</evidence>
<evidence type="ECO:0000256" key="3">
    <source>
        <dbReference type="ARBA" id="ARBA00005349"/>
    </source>
</evidence>
<protein>
    <submittedName>
        <fullName evidence="10">2-octaprenyl-6-methoxyphenol hydroxylase</fullName>
    </submittedName>
    <submittedName>
        <fullName evidence="11">2-octaprenyl-6-methoxyphenyl hydroxylase</fullName>
        <ecNumber evidence="11">1.14.13.-</ecNumber>
    </submittedName>
</protein>
<sequence>MKQFDVVIAGGAMTGATLAIALDKLSSQGLSVAVVEAVAPQLDQHPGFDSRAIALSYGSSEILQQLGMWAEIAPVATAIKDIHVSDRGHAGRVDMSAQEQGVDALGYVVELADIGQIFHHKLAQLSSVTLYCPDSVAEIERDVQGCTITLSSGQQLRTQLLVAADGALSHCCDMVHIGRTEHDFDQLAVIANITTEQAHQGQAFERFTEFGPIALLPMSQGRSSLVWCINPEQQHQVMSWSDDDFLTQLQAAFGWRLGKLQHTGKRACYPLLLRQSGQITSHRVAVVGNAAQTLHPIAGQGFNLGIRDVISLAEEVAYQYRHHHDVGSQSVLSRYRQRRENDRQQTVMMTTGLVHLFANHYAPLVVGRNLGLMAMNAFHSLQALLLRRAMGQVER</sequence>
<evidence type="ECO:0000256" key="4">
    <source>
        <dbReference type="ARBA" id="ARBA00022630"/>
    </source>
</evidence>
<evidence type="ECO:0000313" key="11">
    <source>
        <dbReference type="EMBL" id="QOD56942.1"/>
    </source>
</evidence>
<dbReference type="RefSeq" id="WP_075984882.1">
    <property type="nucleotide sequence ID" value="NZ_AP018045.1"/>
</dbReference>
<proteinExistence type="inferred from homology"/>
<dbReference type="PANTHER" id="PTHR43876:SF8">
    <property type="entry name" value="2-OCTAPRENYL-6-METHOXYPHENOL HYDROXYLASE"/>
    <property type="match status" value="1"/>
</dbReference>
<dbReference type="NCBIfam" id="NF004356">
    <property type="entry name" value="PRK05732.1"/>
    <property type="match status" value="1"/>
</dbReference>
<dbReference type="FunFam" id="3.50.50.60:FF:000123">
    <property type="entry name" value="2-octaprenyl-6-methoxyphenyl hydroxylase"/>
    <property type="match status" value="1"/>
</dbReference>
<dbReference type="EC" id="1.14.13.-" evidence="11"/>
<evidence type="ECO:0000256" key="7">
    <source>
        <dbReference type="ARBA" id="ARBA00023033"/>
    </source>
</evidence>
<evidence type="ECO:0000256" key="6">
    <source>
        <dbReference type="ARBA" id="ARBA00023002"/>
    </source>
</evidence>
<dbReference type="EMBL" id="CP061854">
    <property type="protein sequence ID" value="QOD56942.1"/>
    <property type="molecule type" value="Genomic_DNA"/>
</dbReference>
<evidence type="ECO:0000256" key="5">
    <source>
        <dbReference type="ARBA" id="ARBA00022827"/>
    </source>
</evidence>
<dbReference type="Proteomes" id="UP000218676">
    <property type="component" value="Chromosome 1"/>
</dbReference>
<dbReference type="PANTHER" id="PTHR43876">
    <property type="entry name" value="UBIQUINONE BIOSYNTHESIS MONOOXYGENASE COQ6, MITOCHONDRIAL"/>
    <property type="match status" value="1"/>
</dbReference>
<dbReference type="Proteomes" id="UP000516656">
    <property type="component" value="Chromosome 1"/>
</dbReference>
<dbReference type="FunFam" id="3.50.50.60:FF:000021">
    <property type="entry name" value="Ubiquinone biosynthesis monooxygenase COQ6"/>
    <property type="match status" value="1"/>
</dbReference>
<evidence type="ECO:0000259" key="9">
    <source>
        <dbReference type="Pfam" id="PF01494"/>
    </source>
</evidence>
<evidence type="ECO:0000256" key="2">
    <source>
        <dbReference type="ARBA" id="ARBA00004749"/>
    </source>
</evidence>
<keyword evidence="7" id="KW-0503">Monooxygenase</keyword>
<comment type="pathway">
    <text evidence="2">Cofactor biosynthesis; ubiquinone biosynthesis.</text>
</comment>
<keyword evidence="5" id="KW-0274">FAD</keyword>
<reference evidence="11 13" key="3">
    <citation type="submission" date="2020-09" db="EMBL/GenBank/DDBJ databases">
        <title>Complete, closed and curated genome sequences of Photobacterium damselae subsp. piscicida isolates from Australia indicate localised evolution and additional plasmid-borne pathogenicity mechanisms.</title>
        <authorList>
            <person name="Baseggio L."/>
            <person name="Silayeva O."/>
            <person name="Buller N."/>
            <person name="Landos M."/>
            <person name="Engelstaedter J."/>
            <person name="Barnes A.C."/>
        </authorList>
    </citation>
    <scope>NUCLEOTIDE SEQUENCE [LARGE SCALE GENOMIC DNA]</scope>
    <source>
        <strain evidence="11 13">AS-16-0540-1</strain>
    </source>
</reference>
<reference evidence="12" key="2">
    <citation type="submission" date="2017-05" db="EMBL/GenBank/DDBJ databases">
        <title>Whole genome sequence of fish pathogenic bacteria, Photobacterium damselae subsp. piscicida, strain 91-197, isolated from hybrid striped bass (Morone sp.) in USA.</title>
        <authorList>
            <person name="Teru Y."/>
            <person name="Hikima J."/>
            <person name="Kono T."/>
            <person name="Sakai M."/>
            <person name="Takano T."/>
            <person name="Hawke J.P."/>
            <person name="Takeyama H."/>
            <person name="Aoki T."/>
        </authorList>
    </citation>
    <scope>NUCLEOTIDE SEQUENCE [LARGE SCALE GENOMIC DNA]</scope>
    <source>
        <strain evidence="12">91-197</strain>
    </source>
</reference>
<dbReference type="SUPFAM" id="SSF51905">
    <property type="entry name" value="FAD/NAD(P)-binding domain"/>
    <property type="match status" value="1"/>
</dbReference>
<dbReference type="GO" id="GO:0110142">
    <property type="term" value="C:ubiquinone biosynthesis complex"/>
    <property type="evidence" value="ECO:0007669"/>
    <property type="project" value="UniProtKB-ARBA"/>
</dbReference>
<dbReference type="Pfam" id="PF01494">
    <property type="entry name" value="FAD_binding_3"/>
    <property type="match status" value="1"/>
</dbReference>
<keyword evidence="6 11" id="KW-0560">Oxidoreductase</keyword>
<dbReference type="NCBIfam" id="TIGR01988">
    <property type="entry name" value="Ubi-OHases"/>
    <property type="match status" value="1"/>
</dbReference>
<keyword evidence="4" id="KW-0285">Flavoprotein</keyword>
<evidence type="ECO:0000313" key="13">
    <source>
        <dbReference type="Proteomes" id="UP000516656"/>
    </source>
</evidence>
<dbReference type="PROSITE" id="PS01304">
    <property type="entry name" value="UBIH"/>
    <property type="match status" value="1"/>
</dbReference>
<evidence type="ECO:0000313" key="12">
    <source>
        <dbReference type="Proteomes" id="UP000218676"/>
    </source>
</evidence>
<gene>
    <name evidence="11" type="primary">ubiH</name>
    <name evidence="11" type="synonym">visB</name>
    <name evidence="11" type="ORF">IC627_02450</name>
    <name evidence="10" type="ORF">PDPUS_1_02758</name>
</gene>
<dbReference type="Gene3D" id="3.50.50.60">
    <property type="entry name" value="FAD/NAD(P)-binding domain"/>
    <property type="match status" value="2"/>
</dbReference>
<dbReference type="NCBIfam" id="TIGR01984">
    <property type="entry name" value="UbiH"/>
    <property type="match status" value="1"/>
</dbReference>
<comment type="cofactor">
    <cofactor evidence="1">
        <name>FAD</name>
        <dbReference type="ChEBI" id="CHEBI:57692"/>
    </cofactor>
</comment>
<organism evidence="11 13">
    <name type="scientific">Photobacterium damsela subsp. piscicida</name>
    <name type="common">Pasteurella piscicida</name>
    <dbReference type="NCBI Taxonomy" id="38294"/>
    <lineage>
        <taxon>Bacteria</taxon>
        <taxon>Pseudomonadati</taxon>
        <taxon>Pseudomonadota</taxon>
        <taxon>Gammaproteobacteria</taxon>
        <taxon>Vibrionales</taxon>
        <taxon>Vibrionaceae</taxon>
        <taxon>Photobacterium</taxon>
    </lineage>
</organism>
<comment type="subunit">
    <text evidence="8">Component of the Ubi complex metabolon, which regroups five ubiquinone biosynthesis proteins (UbiE, UbiF, UbiG, UbiH and UbiI) and two accessory factors (UbiK and the lipid-binding protein UbiJ).</text>
</comment>
<dbReference type="InterPro" id="IPR018168">
    <property type="entry name" value="Ubi_Hdrlase_CS"/>
</dbReference>
<dbReference type="InterPro" id="IPR010971">
    <property type="entry name" value="UbiH/COQ6"/>
</dbReference>
<accession>A0A1V1V5N1</accession>
<feature type="domain" description="FAD-binding" evidence="9">
    <location>
        <begin position="4"/>
        <end position="348"/>
    </location>
</feature>
<dbReference type="InterPro" id="IPR011295">
    <property type="entry name" value="UbiH"/>
</dbReference>
<dbReference type="GO" id="GO:0071949">
    <property type="term" value="F:FAD binding"/>
    <property type="evidence" value="ECO:0007669"/>
    <property type="project" value="InterPro"/>
</dbReference>
<dbReference type="InterPro" id="IPR036188">
    <property type="entry name" value="FAD/NAD-bd_sf"/>
</dbReference>
<evidence type="ECO:0000256" key="1">
    <source>
        <dbReference type="ARBA" id="ARBA00001974"/>
    </source>
</evidence>
<dbReference type="GO" id="GO:0008681">
    <property type="term" value="F:2-octaprenyl-6-methoxyphenol hydroxylase activity"/>
    <property type="evidence" value="ECO:0007669"/>
    <property type="project" value="InterPro"/>
</dbReference>
<dbReference type="PRINTS" id="PR00420">
    <property type="entry name" value="RNGMNOXGNASE"/>
</dbReference>
<reference evidence="10" key="1">
    <citation type="journal article" date="2017" name="Genome Announc.">
        <title>Whole-Genome Sequence of Photobacterium damselae subsp. piscicida Strain 91-197, Isolated from Hybrid Striped Bass (Morone sp.) in the United States.</title>
        <authorList>
            <person name="Teru Y."/>
            <person name="Hikima J."/>
            <person name="Kono T."/>
            <person name="Sakai M."/>
            <person name="Takano T."/>
            <person name="Hawke J.P."/>
            <person name="Takeyama H."/>
            <person name="Aoki T."/>
        </authorList>
    </citation>
    <scope>NUCLEOTIDE SEQUENCE</scope>
    <source>
        <strain evidence="10">91-197</strain>
    </source>
</reference>
<dbReference type="GO" id="GO:0006744">
    <property type="term" value="P:ubiquinone biosynthetic process"/>
    <property type="evidence" value="ECO:0007669"/>
    <property type="project" value="UniProtKB-UniPathway"/>
</dbReference>